<proteinExistence type="predicted"/>
<evidence type="ECO:0000313" key="2">
    <source>
        <dbReference type="Proteomes" id="UP000620133"/>
    </source>
</evidence>
<dbReference type="RefSeq" id="WP_176239570.1">
    <property type="nucleotide sequence ID" value="NZ_AP024412.1"/>
</dbReference>
<dbReference type="KEGG" id="manr:MPAN_010000"/>
<dbReference type="EMBL" id="AP024412">
    <property type="protein sequence ID" value="BCR36107.1"/>
    <property type="molecule type" value="Genomic_DNA"/>
</dbReference>
<name>A0A7U9XX01_9MOLU</name>
<sequence length="108" mass="12941">MDWDNLLHLFRMENLIYWIVTMVVVILTTIKQFNRQDKNNKSNNDEIMVNLQRIEKQNIKMINLLELHSQDIKTLKKDVNVLEHRVSRLEDSHVNIYKHLGGKENDNT</sequence>
<dbReference type="AlphaFoldDB" id="A0A7U9XX01"/>
<keyword evidence="2" id="KW-1185">Reference proteome</keyword>
<gene>
    <name evidence="1" type="ORF">MPAN_010000</name>
</gene>
<protein>
    <submittedName>
        <fullName evidence="1">Uncharacterized protein</fullName>
    </submittedName>
</protein>
<accession>A0A7U9XX01</accession>
<dbReference type="Proteomes" id="UP000620133">
    <property type="component" value="Chromosome"/>
</dbReference>
<organism evidence="1 2">
    <name type="scientific">Mariniplasma anaerobium</name>
    <dbReference type="NCBI Taxonomy" id="2735436"/>
    <lineage>
        <taxon>Bacteria</taxon>
        <taxon>Bacillati</taxon>
        <taxon>Mycoplasmatota</taxon>
        <taxon>Mollicutes</taxon>
        <taxon>Acholeplasmatales</taxon>
        <taxon>Acholeplasmataceae</taxon>
        <taxon>Mariniplasma</taxon>
    </lineage>
</organism>
<reference evidence="1" key="1">
    <citation type="submission" date="2021-01" db="EMBL/GenBank/DDBJ databases">
        <title>Draft genome sequence of Acholeplasmataceae bacterium strain Mahy22.</title>
        <authorList>
            <person name="Watanabe M."/>
            <person name="Kojima H."/>
            <person name="Fukui M."/>
        </authorList>
    </citation>
    <scope>NUCLEOTIDE SEQUENCE</scope>
    <source>
        <strain evidence="1">Mahy22</strain>
    </source>
</reference>
<evidence type="ECO:0000313" key="1">
    <source>
        <dbReference type="EMBL" id="BCR36107.1"/>
    </source>
</evidence>